<dbReference type="OrthoDB" id="9809206at2"/>
<dbReference type="GO" id="GO:0008381">
    <property type="term" value="F:mechanosensitive monoatomic ion channel activity"/>
    <property type="evidence" value="ECO:0007669"/>
    <property type="project" value="InterPro"/>
</dbReference>
<evidence type="ECO:0000256" key="9">
    <source>
        <dbReference type="SAM" id="Phobius"/>
    </source>
</evidence>
<evidence type="ECO:0000259" key="11">
    <source>
        <dbReference type="Pfam" id="PF21088"/>
    </source>
</evidence>
<organism evidence="12 13">
    <name type="scientific">Catellicoccus marimammalium M35/04/3</name>
    <dbReference type="NCBI Taxonomy" id="1234409"/>
    <lineage>
        <taxon>Bacteria</taxon>
        <taxon>Bacillati</taxon>
        <taxon>Bacillota</taxon>
        <taxon>Bacilli</taxon>
        <taxon>Lactobacillales</taxon>
        <taxon>Enterococcaceae</taxon>
        <taxon>Catellicoccus</taxon>
    </lineage>
</organism>
<dbReference type="Pfam" id="PF00924">
    <property type="entry name" value="MS_channel_2nd"/>
    <property type="match status" value="1"/>
</dbReference>
<dbReference type="PANTHER" id="PTHR30460:SF0">
    <property type="entry name" value="MODERATE CONDUCTANCE MECHANOSENSITIVE CHANNEL YBIO"/>
    <property type="match status" value="1"/>
</dbReference>
<keyword evidence="3" id="KW-1003">Cell membrane</keyword>
<feature type="transmembrane region" description="Helical" evidence="9">
    <location>
        <begin position="76"/>
        <end position="98"/>
    </location>
</feature>
<feature type="compositionally biased region" description="Low complexity" evidence="8">
    <location>
        <begin position="290"/>
        <end position="304"/>
    </location>
</feature>
<sequence length="310" mass="34830">MNIRQNLANRWATYWTSIDWDHVIATFLNKAIILLAISILFFFLYKVGSTLIKKGFEKYNETTPFDPSRIKTLERLILNIYHYTIFFFVCYSVLYLFGIPVGSLIAGAGIAGLAIGLGAQGFINDILTGFFIILERQIEVGDEVTINNLTGTVEAVGLRTTQIKSFDGTLNYIPNRTITIICNANRKQHRVQIDFYVPPTIDIPKAVATLEEESKKHPLDEAIVKDPEVIGFTPLGQGQYALRIHIYVEKGNQDRIQREWTVYYLEALQKANIEVLTITVPVPKAPNPNTPVITTPNSSSSASSFLKNNN</sequence>
<evidence type="ECO:0000256" key="4">
    <source>
        <dbReference type="ARBA" id="ARBA00022692"/>
    </source>
</evidence>
<evidence type="ECO:0000313" key="12">
    <source>
        <dbReference type="EMBL" id="EKU27448.1"/>
    </source>
</evidence>
<dbReference type="EMBL" id="AMYT01000017">
    <property type="protein sequence ID" value="EKU27448.1"/>
    <property type="molecule type" value="Genomic_DNA"/>
</dbReference>
<dbReference type="Proteomes" id="UP000016057">
    <property type="component" value="Unassembled WGS sequence"/>
</dbReference>
<accession>K8ZLL4</accession>
<feature type="transmembrane region" description="Helical" evidence="9">
    <location>
        <begin position="23"/>
        <end position="45"/>
    </location>
</feature>
<comment type="function">
    <text evidence="7">May play a role in resistance to osmotic downshock.</text>
</comment>
<dbReference type="InterPro" id="IPR023408">
    <property type="entry name" value="MscS_beta-dom_sf"/>
</dbReference>
<dbReference type="eggNOG" id="COG0668">
    <property type="taxonomic scope" value="Bacteria"/>
</dbReference>
<evidence type="ECO:0000256" key="1">
    <source>
        <dbReference type="ARBA" id="ARBA00004651"/>
    </source>
</evidence>
<feature type="domain" description="Mechanosensitive ion channel MscS" evidence="10">
    <location>
        <begin position="123"/>
        <end position="186"/>
    </location>
</feature>
<name>K8ZLL4_9ENTE</name>
<comment type="similarity">
    <text evidence="2">Belongs to the MscS (TC 1.A.23) family.</text>
</comment>
<dbReference type="Gene3D" id="1.10.287.1260">
    <property type="match status" value="1"/>
</dbReference>
<proteinExistence type="inferred from homology"/>
<evidence type="ECO:0000313" key="13">
    <source>
        <dbReference type="Proteomes" id="UP000016057"/>
    </source>
</evidence>
<comment type="caution">
    <text evidence="12">The sequence shown here is derived from an EMBL/GenBank/DDBJ whole genome shotgun (WGS) entry which is preliminary data.</text>
</comment>
<protein>
    <submittedName>
        <fullName evidence="12">Potassium efflux system KefA protein / Small-conductance mechanosensitive channel</fullName>
    </submittedName>
</protein>
<dbReference type="Gene3D" id="2.30.30.60">
    <property type="match status" value="1"/>
</dbReference>
<dbReference type="PATRIC" id="fig|1234409.3.peg.730"/>
<evidence type="ECO:0000256" key="2">
    <source>
        <dbReference type="ARBA" id="ARBA00008017"/>
    </source>
</evidence>
<feature type="region of interest" description="Disordered" evidence="8">
    <location>
        <begin position="286"/>
        <end position="310"/>
    </location>
</feature>
<dbReference type="PANTHER" id="PTHR30460">
    <property type="entry name" value="MODERATE CONDUCTANCE MECHANOSENSITIVE CHANNEL YBIO"/>
    <property type="match status" value="1"/>
</dbReference>
<feature type="domain" description="Mechanosensitive ion channel transmembrane helices 2/3" evidence="11">
    <location>
        <begin position="83"/>
        <end position="120"/>
    </location>
</feature>
<dbReference type="FunFam" id="2.30.30.60:FF:000001">
    <property type="entry name" value="MscS Mechanosensitive ion channel"/>
    <property type="match status" value="1"/>
</dbReference>
<dbReference type="RefSeq" id="WP_009490224.1">
    <property type="nucleotide sequence ID" value="NZ_AMYT01000017.1"/>
</dbReference>
<keyword evidence="6 9" id="KW-0472">Membrane</keyword>
<dbReference type="InterPro" id="IPR011066">
    <property type="entry name" value="MscS_channel_C_sf"/>
</dbReference>
<evidence type="ECO:0000259" key="10">
    <source>
        <dbReference type="Pfam" id="PF00924"/>
    </source>
</evidence>
<dbReference type="Pfam" id="PF21088">
    <property type="entry name" value="MS_channel_1st"/>
    <property type="match status" value="1"/>
</dbReference>
<dbReference type="InterPro" id="IPR006685">
    <property type="entry name" value="MscS_channel_2nd"/>
</dbReference>
<evidence type="ECO:0000256" key="8">
    <source>
        <dbReference type="SAM" id="MobiDB-lite"/>
    </source>
</evidence>
<dbReference type="SUPFAM" id="SSF50182">
    <property type="entry name" value="Sm-like ribonucleoproteins"/>
    <property type="match status" value="1"/>
</dbReference>
<keyword evidence="13" id="KW-1185">Reference proteome</keyword>
<dbReference type="SUPFAM" id="SSF82689">
    <property type="entry name" value="Mechanosensitive channel protein MscS (YggB), C-terminal domain"/>
    <property type="match status" value="1"/>
</dbReference>
<dbReference type="InterPro" id="IPR010920">
    <property type="entry name" value="LSM_dom_sf"/>
</dbReference>
<dbReference type="InterPro" id="IPR011014">
    <property type="entry name" value="MscS_channel_TM-2"/>
</dbReference>
<feature type="transmembrane region" description="Helical" evidence="9">
    <location>
        <begin position="104"/>
        <end position="127"/>
    </location>
</feature>
<dbReference type="AlphaFoldDB" id="K8ZLL4"/>
<reference evidence="12 13" key="1">
    <citation type="journal article" date="2013" name="Genome Announc.">
        <title>Draft Genome Sequence of Catellicoccus marimammalium, a Novel Species Commonly Found in Gull Feces.</title>
        <authorList>
            <person name="Weigand M.R."/>
            <person name="Ryu H."/>
            <person name="Bozcek L."/>
            <person name="Konstantinidis K.T."/>
            <person name="Santo Domingo J.W."/>
        </authorList>
    </citation>
    <scope>NUCLEOTIDE SEQUENCE [LARGE SCALE GENOMIC DNA]</scope>
    <source>
        <strain evidence="12 13">M35/04/3</strain>
    </source>
</reference>
<dbReference type="GO" id="GO:0005886">
    <property type="term" value="C:plasma membrane"/>
    <property type="evidence" value="ECO:0007669"/>
    <property type="project" value="UniProtKB-SubCell"/>
</dbReference>
<evidence type="ECO:0000256" key="3">
    <source>
        <dbReference type="ARBA" id="ARBA00022475"/>
    </source>
</evidence>
<dbReference type="InterPro" id="IPR049142">
    <property type="entry name" value="MS_channel_1st"/>
</dbReference>
<dbReference type="Gene3D" id="3.30.70.100">
    <property type="match status" value="1"/>
</dbReference>
<evidence type="ECO:0000256" key="7">
    <source>
        <dbReference type="ARBA" id="ARBA00059688"/>
    </source>
</evidence>
<evidence type="ECO:0000256" key="5">
    <source>
        <dbReference type="ARBA" id="ARBA00022989"/>
    </source>
</evidence>
<evidence type="ECO:0000256" key="6">
    <source>
        <dbReference type="ARBA" id="ARBA00023136"/>
    </source>
</evidence>
<gene>
    <name evidence="12" type="ORF">C683_0779</name>
</gene>
<dbReference type="InterPro" id="IPR045276">
    <property type="entry name" value="YbiO_bact"/>
</dbReference>
<dbReference type="SUPFAM" id="SSF82861">
    <property type="entry name" value="Mechanosensitive channel protein MscS (YggB), transmembrane region"/>
    <property type="match status" value="1"/>
</dbReference>
<dbReference type="STRING" id="1234409.C683_0779"/>
<comment type="subcellular location">
    <subcellularLocation>
        <location evidence="1">Cell membrane</location>
        <topology evidence="1">Multi-pass membrane protein</topology>
    </subcellularLocation>
</comment>
<keyword evidence="4 9" id="KW-0812">Transmembrane</keyword>
<keyword evidence="5 9" id="KW-1133">Transmembrane helix</keyword>